<evidence type="ECO:0000313" key="5">
    <source>
        <dbReference type="Proteomes" id="UP000051494"/>
    </source>
</evidence>
<accession>A0A0Q9YG27</accession>
<dbReference type="InterPro" id="IPR036249">
    <property type="entry name" value="Thioredoxin-like_sf"/>
</dbReference>
<dbReference type="AlphaFoldDB" id="A0A0Q9YG27"/>
<dbReference type="InterPro" id="IPR003782">
    <property type="entry name" value="SCO1/SenC"/>
</dbReference>
<dbReference type="EMBL" id="LKHV01000002">
    <property type="protein sequence ID" value="KRG19477.1"/>
    <property type="molecule type" value="Genomic_DNA"/>
</dbReference>
<dbReference type="OrthoDB" id="9785445at2"/>
<keyword evidence="5" id="KW-1185">Reference proteome</keyword>
<sequence>MNTSTTPSARKPSSWTVLLLALLFIVPFGLAWYYYQSKDVREFKLVNHGELIRPARDIKNIALVDPSNEAQFLGSELKGSWWIWYVSPNRCQQECHDNLYNIKQMITALGKDSERVSTLFVSLPDCQVQACENYVLEHYPTMKQAHMDSKAFNTFFDGVTEQLDRERVGEIYISDPRGFVMMRYSGEINHQYILKDLKRLLKVSQIG</sequence>
<keyword evidence="2" id="KW-1133">Transmembrane helix</keyword>
<reference evidence="3" key="1">
    <citation type="submission" date="2015-09" db="EMBL/GenBank/DDBJ databases">
        <title>Draft Genome Sequences of Two Novel Amoeba-resistant Intranuclear Bacteria, Candidatus Berkiella cookevillensis and Candidatus Berkiella aquae.</title>
        <authorList>
            <person name="Mehari Y.T."/>
            <person name="Arivett B.A."/>
            <person name="Farone A.L."/>
            <person name="Gunderson J.H."/>
            <person name="Farone M.B."/>
        </authorList>
    </citation>
    <scope>NUCLEOTIDE SEQUENCE [LARGE SCALE GENOMIC DNA]</scope>
    <source>
        <strain evidence="3">CC99</strain>
    </source>
</reference>
<organism evidence="3">
    <name type="scientific">Candidatus Berkiella cookevillensis</name>
    <dbReference type="NCBI Taxonomy" id="437022"/>
    <lineage>
        <taxon>Bacteria</taxon>
        <taxon>Pseudomonadati</taxon>
        <taxon>Pseudomonadota</taxon>
        <taxon>Gammaproteobacteria</taxon>
        <taxon>Candidatus Berkiellales</taxon>
        <taxon>Candidatus Berkiellaceae</taxon>
        <taxon>Candidatus Berkiella</taxon>
    </lineage>
</organism>
<dbReference type="RefSeq" id="WP_057623306.1">
    <property type="nucleotide sequence ID" value="NZ_LKHV02000001.1"/>
</dbReference>
<name>A0A0Q9YG27_9GAMM</name>
<feature type="transmembrane region" description="Helical" evidence="2">
    <location>
        <begin position="15"/>
        <end position="35"/>
    </location>
</feature>
<evidence type="ECO:0008006" key="6">
    <source>
        <dbReference type="Google" id="ProtNLM"/>
    </source>
</evidence>
<keyword evidence="2" id="KW-0812">Transmembrane</keyword>
<proteinExistence type="inferred from homology"/>
<dbReference type="EMBL" id="LKHV02000001">
    <property type="protein sequence ID" value="MCS5707473.1"/>
    <property type="molecule type" value="Genomic_DNA"/>
</dbReference>
<dbReference type="STRING" id="437022.CC99x_00489"/>
<comment type="similarity">
    <text evidence="1">Belongs to the SCO1/2 family.</text>
</comment>
<evidence type="ECO:0000256" key="1">
    <source>
        <dbReference type="ARBA" id="ARBA00010996"/>
    </source>
</evidence>
<evidence type="ECO:0000313" key="3">
    <source>
        <dbReference type="EMBL" id="KRG19477.1"/>
    </source>
</evidence>
<keyword evidence="2" id="KW-0472">Membrane</keyword>
<reference evidence="4" key="2">
    <citation type="journal article" date="2016" name="Genome Announc.">
        <title>Draft Genome Sequences of Two Novel Amoeba-Resistant Intranuclear Bacteria, 'Candidatus Berkiella cookevillensis' and 'Candidatus Berkiella aquae'.</title>
        <authorList>
            <person name="Mehari Y.T."/>
            <person name="Arivett B.A."/>
            <person name="Farone A.L."/>
            <person name="Gunderson J.H."/>
            <person name="Farone M.B."/>
        </authorList>
    </citation>
    <scope>NUCLEOTIDE SEQUENCE</scope>
    <source>
        <strain evidence="4">CC99</strain>
    </source>
</reference>
<dbReference type="Pfam" id="PF02630">
    <property type="entry name" value="SCO1-SenC"/>
    <property type="match status" value="1"/>
</dbReference>
<comment type="caution">
    <text evidence="3">The sequence shown here is derived from an EMBL/GenBank/DDBJ whole genome shotgun (WGS) entry which is preliminary data.</text>
</comment>
<dbReference type="SUPFAM" id="SSF52833">
    <property type="entry name" value="Thioredoxin-like"/>
    <property type="match status" value="1"/>
</dbReference>
<dbReference type="Gene3D" id="3.40.30.10">
    <property type="entry name" value="Glutaredoxin"/>
    <property type="match status" value="1"/>
</dbReference>
<evidence type="ECO:0000256" key="2">
    <source>
        <dbReference type="SAM" id="Phobius"/>
    </source>
</evidence>
<gene>
    <name evidence="4" type="ORF">CC99x_001000</name>
    <name evidence="3" type="ORF">CC99x_00489</name>
</gene>
<evidence type="ECO:0000313" key="4">
    <source>
        <dbReference type="EMBL" id="MCS5707473.1"/>
    </source>
</evidence>
<dbReference type="Proteomes" id="UP000051494">
    <property type="component" value="Unassembled WGS sequence"/>
</dbReference>
<protein>
    <recommendedName>
        <fullName evidence="6">Thioredoxin domain-containing protein</fullName>
    </recommendedName>
</protein>
<reference evidence="4" key="3">
    <citation type="submission" date="2021-06" db="EMBL/GenBank/DDBJ databases">
        <title>Genomic Description and Analysis of Intracellular Bacteria, Candidatus Berkiella cookevillensis and Candidatus Berkiella aquae.</title>
        <authorList>
            <person name="Kidane D.T."/>
            <person name="Mehari Y.T."/>
            <person name="Rice F.C."/>
            <person name="Arivett B.A."/>
            <person name="Farone A.L."/>
            <person name="Berk S.G."/>
            <person name="Farone M.B."/>
        </authorList>
    </citation>
    <scope>NUCLEOTIDE SEQUENCE</scope>
    <source>
        <strain evidence="4">CC99</strain>
    </source>
</reference>